<dbReference type="AlphaFoldDB" id="A0A833VKC7"/>
<feature type="region of interest" description="Disordered" evidence="7">
    <location>
        <begin position="1"/>
        <end position="27"/>
    </location>
</feature>
<keyword evidence="11" id="KW-1185">Reference proteome</keyword>
<dbReference type="Pfam" id="PF03188">
    <property type="entry name" value="Cytochrom_B561"/>
    <property type="match status" value="1"/>
</dbReference>
<dbReference type="PROSITE" id="PS50939">
    <property type="entry name" value="CYTOCHROME_B561"/>
    <property type="match status" value="1"/>
</dbReference>
<dbReference type="SMART" id="SM00665">
    <property type="entry name" value="B561"/>
    <property type="match status" value="1"/>
</dbReference>
<evidence type="ECO:0000259" key="9">
    <source>
        <dbReference type="PROSITE" id="PS50939"/>
    </source>
</evidence>
<dbReference type="GO" id="GO:0016020">
    <property type="term" value="C:membrane"/>
    <property type="evidence" value="ECO:0007669"/>
    <property type="project" value="UniProtKB-SubCell"/>
</dbReference>
<evidence type="ECO:0000256" key="7">
    <source>
        <dbReference type="SAM" id="MobiDB-lite"/>
    </source>
</evidence>
<feature type="domain" description="Cytochrome b561" evidence="9">
    <location>
        <begin position="222"/>
        <end position="417"/>
    </location>
</feature>
<organism evidence="10 11">
    <name type="scientific">Carex littledalei</name>
    <dbReference type="NCBI Taxonomy" id="544730"/>
    <lineage>
        <taxon>Eukaryota</taxon>
        <taxon>Viridiplantae</taxon>
        <taxon>Streptophyta</taxon>
        <taxon>Embryophyta</taxon>
        <taxon>Tracheophyta</taxon>
        <taxon>Spermatophyta</taxon>
        <taxon>Magnoliopsida</taxon>
        <taxon>Liliopsida</taxon>
        <taxon>Poales</taxon>
        <taxon>Cyperaceae</taxon>
        <taxon>Cyperoideae</taxon>
        <taxon>Cariceae</taxon>
        <taxon>Carex</taxon>
        <taxon>Carex subgen. Euthyceras</taxon>
    </lineage>
</organism>
<keyword evidence="3 8" id="KW-0812">Transmembrane</keyword>
<feature type="transmembrane region" description="Helical" evidence="8">
    <location>
        <begin position="324"/>
        <end position="346"/>
    </location>
</feature>
<keyword evidence="5 8" id="KW-1133">Transmembrane helix</keyword>
<feature type="transmembrane region" description="Helical" evidence="8">
    <location>
        <begin position="257"/>
        <end position="277"/>
    </location>
</feature>
<keyword evidence="2" id="KW-0813">Transport</keyword>
<feature type="transmembrane region" description="Helical" evidence="8">
    <location>
        <begin position="289"/>
        <end position="312"/>
    </location>
</feature>
<dbReference type="PANTHER" id="PTHR23130">
    <property type="entry name" value="CYTOCHROME B561 AND DOMON DOMAIN-CONTAINING PROTEIN"/>
    <property type="match status" value="1"/>
</dbReference>
<comment type="caution">
    <text evidence="10">The sequence shown here is derived from an EMBL/GenBank/DDBJ whole genome shotgun (WGS) entry which is preliminary data.</text>
</comment>
<accession>A0A833VKC7</accession>
<evidence type="ECO:0000313" key="10">
    <source>
        <dbReference type="EMBL" id="KAF3326653.1"/>
    </source>
</evidence>
<sequence length="462" mass="52127">MKERKEGKKDWNSGTGHTLSEEGSLSRKKRLNCWRDPLHILKSCTRRPQSICKRNEGTGEERNGENKEETQDQCPPCEKSNITYLCRSLPTLGAKIRLCYYNTTPNATLDVVFSVVLPWPYGWVAWGLNPAHAQMIDSQVLIAHRNPVKGVNVSQVVLSYDTKHGCGVSRTGFEVNVSRASANYFEESRMMILHAKLGLPRWCNSTRFNHVWQVGPGMNGDSPMRHMRKLQNFDSRETINLTNDHVLGYKRKSLRKAHGILGITGWGFLLPCGVIAARYFRECPFKCNLWFLVHVGLQICAYIIGTIGWTIGLSLQPDHFQTFMAHRVIGITIFGLATLQMLAIFLKPTKADRYRRYWNIYHHFVGYALLTLVVINIFKGFAILQAPKSWKHAYIGLLILLASVALLLEIVAWVRGQTATILLITPTLFLEIGSEAGGSMSIRLKADDGCISCSINGYSVFH</sequence>
<dbReference type="CDD" id="cd08760">
    <property type="entry name" value="Cyt_b561_FRRS1_like"/>
    <property type="match status" value="1"/>
</dbReference>
<proteinExistence type="predicted"/>
<dbReference type="InterPro" id="IPR006593">
    <property type="entry name" value="Cyt_b561/ferric_Rdtase_TM"/>
</dbReference>
<feature type="transmembrane region" description="Helical" evidence="8">
    <location>
        <begin position="393"/>
        <end position="414"/>
    </location>
</feature>
<reference evidence="10" key="1">
    <citation type="submission" date="2020-01" db="EMBL/GenBank/DDBJ databases">
        <title>Genome sequence of Kobresia littledalei, the first chromosome-level genome in the family Cyperaceae.</title>
        <authorList>
            <person name="Qu G."/>
        </authorList>
    </citation>
    <scope>NUCLEOTIDE SEQUENCE</scope>
    <source>
        <strain evidence="10">C.B.Clarke</strain>
        <tissue evidence="10">Leaf</tissue>
    </source>
</reference>
<feature type="compositionally biased region" description="Basic and acidic residues" evidence="7">
    <location>
        <begin position="1"/>
        <end position="11"/>
    </location>
</feature>
<dbReference type="InterPro" id="IPR045265">
    <property type="entry name" value="AIR12_DOMON"/>
</dbReference>
<evidence type="ECO:0000256" key="2">
    <source>
        <dbReference type="ARBA" id="ARBA00022448"/>
    </source>
</evidence>
<evidence type="ECO:0000256" key="3">
    <source>
        <dbReference type="ARBA" id="ARBA00022692"/>
    </source>
</evidence>
<dbReference type="Gene3D" id="1.20.120.1770">
    <property type="match status" value="1"/>
</dbReference>
<keyword evidence="4" id="KW-0249">Electron transport</keyword>
<evidence type="ECO:0000256" key="6">
    <source>
        <dbReference type="ARBA" id="ARBA00023136"/>
    </source>
</evidence>
<dbReference type="OrthoDB" id="635461at2759"/>
<gene>
    <name evidence="10" type="ORF">FCM35_KLT08283</name>
</gene>
<protein>
    <submittedName>
        <fullName evidence="10">Ferric-chelate reductase 1-like protein</fullName>
    </submittedName>
</protein>
<evidence type="ECO:0000313" key="11">
    <source>
        <dbReference type="Proteomes" id="UP000623129"/>
    </source>
</evidence>
<dbReference type="Proteomes" id="UP000623129">
    <property type="component" value="Unassembled WGS sequence"/>
</dbReference>
<evidence type="ECO:0000256" key="8">
    <source>
        <dbReference type="SAM" id="Phobius"/>
    </source>
</evidence>
<evidence type="ECO:0000256" key="4">
    <source>
        <dbReference type="ARBA" id="ARBA00022982"/>
    </source>
</evidence>
<comment type="subcellular location">
    <subcellularLocation>
        <location evidence="1">Membrane</location>
    </subcellularLocation>
</comment>
<dbReference type="Pfam" id="PF04526">
    <property type="entry name" value="DUF568"/>
    <property type="match status" value="1"/>
</dbReference>
<name>A0A833VKC7_9POAL</name>
<dbReference type="PANTHER" id="PTHR23130:SF175">
    <property type="entry name" value="CYTOCHROME B561 AND DOMON DOMAIN-CONTAINING PROTEIN"/>
    <property type="match status" value="1"/>
</dbReference>
<feature type="compositionally biased region" description="Polar residues" evidence="7">
    <location>
        <begin position="12"/>
        <end position="23"/>
    </location>
</feature>
<dbReference type="EMBL" id="SWLB01000018">
    <property type="protein sequence ID" value="KAF3326653.1"/>
    <property type="molecule type" value="Genomic_DNA"/>
</dbReference>
<evidence type="ECO:0000256" key="1">
    <source>
        <dbReference type="ARBA" id="ARBA00004370"/>
    </source>
</evidence>
<keyword evidence="6 8" id="KW-0472">Membrane</keyword>
<evidence type="ECO:0000256" key="5">
    <source>
        <dbReference type="ARBA" id="ARBA00022989"/>
    </source>
</evidence>